<organism evidence="2 3">
    <name type="scientific">Aspergillus ochraceoroseus IBT 24754</name>
    <dbReference type="NCBI Taxonomy" id="1392256"/>
    <lineage>
        <taxon>Eukaryota</taxon>
        <taxon>Fungi</taxon>
        <taxon>Dikarya</taxon>
        <taxon>Ascomycota</taxon>
        <taxon>Pezizomycotina</taxon>
        <taxon>Eurotiomycetes</taxon>
        <taxon>Eurotiomycetidae</taxon>
        <taxon>Eurotiales</taxon>
        <taxon>Aspergillaceae</taxon>
        <taxon>Aspergillus</taxon>
        <taxon>Aspergillus subgen. Nidulantes</taxon>
    </lineage>
</organism>
<sequence>MPMVWNSEADAKLLLGIFNQLRDAKLKLDIDKLAAFMGSDCLPGAVQNRLVRLRKKAEETPDANANTGSEEDKQDPNSPGETSQKRKRGRPRSSKKKAKTEDIAIVKEKTEA</sequence>
<reference evidence="2 3" key="1">
    <citation type="journal article" date="2018" name="Proc. Natl. Acad. Sci. U.S.A.">
        <title>Linking secondary metabolites to gene clusters through genome sequencing of six diverse Aspergillus species.</title>
        <authorList>
            <person name="Kaerboelling I."/>
            <person name="Vesth T.C."/>
            <person name="Frisvad J.C."/>
            <person name="Nybo J.L."/>
            <person name="Theobald S."/>
            <person name="Kuo A."/>
            <person name="Bowyer P."/>
            <person name="Matsuda Y."/>
            <person name="Mondo S."/>
            <person name="Lyhne E.K."/>
            <person name="Kogle M.E."/>
            <person name="Clum A."/>
            <person name="Lipzen A."/>
            <person name="Salamov A."/>
            <person name="Ngan C.Y."/>
            <person name="Daum C."/>
            <person name="Chiniquy J."/>
            <person name="Barry K."/>
            <person name="LaButti K."/>
            <person name="Haridas S."/>
            <person name="Simmons B.A."/>
            <person name="Magnuson J.K."/>
            <person name="Mortensen U.H."/>
            <person name="Larsen T.O."/>
            <person name="Grigoriev I.V."/>
            <person name="Baker S.E."/>
            <person name="Andersen M.R."/>
        </authorList>
    </citation>
    <scope>NUCLEOTIDE SEQUENCE [LARGE SCALE GENOMIC DNA]</scope>
    <source>
        <strain evidence="2 3">IBT 24754</strain>
    </source>
</reference>
<proteinExistence type="predicted"/>
<protein>
    <recommendedName>
        <fullName evidence="4">AT hook motif protein</fullName>
    </recommendedName>
</protein>
<evidence type="ECO:0000256" key="1">
    <source>
        <dbReference type="SAM" id="MobiDB-lite"/>
    </source>
</evidence>
<feature type="region of interest" description="Disordered" evidence="1">
    <location>
        <begin position="54"/>
        <end position="112"/>
    </location>
</feature>
<feature type="compositionally biased region" description="Basic residues" evidence="1">
    <location>
        <begin position="85"/>
        <end position="98"/>
    </location>
</feature>
<feature type="compositionally biased region" description="Basic and acidic residues" evidence="1">
    <location>
        <begin position="99"/>
        <end position="112"/>
    </location>
</feature>
<evidence type="ECO:0008006" key="4">
    <source>
        <dbReference type="Google" id="ProtNLM"/>
    </source>
</evidence>
<dbReference type="VEuPathDB" id="FungiDB:P175DRAFT_0539748"/>
<accession>A0A2T5M9Z6</accession>
<comment type="caution">
    <text evidence="2">The sequence shown here is derived from an EMBL/GenBank/DDBJ whole genome shotgun (WGS) entry which is preliminary data.</text>
</comment>
<dbReference type="RefSeq" id="XP_040756754.1">
    <property type="nucleotide sequence ID" value="XM_040900339.1"/>
</dbReference>
<gene>
    <name evidence="2" type="ORF">P175DRAFT_0539748</name>
</gene>
<dbReference type="Proteomes" id="UP000244073">
    <property type="component" value="Unassembled WGS sequence"/>
</dbReference>
<dbReference type="GeneID" id="63817221"/>
<dbReference type="AlphaFoldDB" id="A0A2T5M9Z6"/>
<evidence type="ECO:0000313" key="3">
    <source>
        <dbReference type="Proteomes" id="UP000244073"/>
    </source>
</evidence>
<dbReference type="OrthoDB" id="5418867at2759"/>
<name>A0A2T5M9Z6_9EURO</name>
<dbReference type="EMBL" id="MSFN02000001">
    <property type="protein sequence ID" value="PTU25362.1"/>
    <property type="molecule type" value="Genomic_DNA"/>
</dbReference>
<evidence type="ECO:0000313" key="2">
    <source>
        <dbReference type="EMBL" id="PTU25362.1"/>
    </source>
</evidence>